<dbReference type="SUPFAM" id="SSF52499">
    <property type="entry name" value="Isochorismatase-like hydrolases"/>
    <property type="match status" value="1"/>
</dbReference>
<sequence>MSVTNITDPLRENYREAFVTNPRRVEHLTHGRVALMCIDVQYLDAVEGHGLFADPDRSGVSEEGRKYYFDRLKETVLPNMRALQDRFRDCSLEVIHCRICALTQDGRDRGAGHRRLNLLAAPNSKEAEFVEEVAPLGDEIIINKTASGVFSSTNLHYVLSNMGIKTLYLTGVYTNECVETTARDACDLGYFVTVVDDACATVTESLHEASLTTLRDRYARISSVEEVLTELEIFVQHPIFR</sequence>
<dbReference type="InterPro" id="IPR036380">
    <property type="entry name" value="Isochorismatase-like_sf"/>
</dbReference>
<gene>
    <name evidence="3" type="ORF">ACFQY0_19990</name>
</gene>
<dbReference type="RefSeq" id="WP_379716391.1">
    <property type="nucleotide sequence ID" value="NZ_JBHTBS010000018.1"/>
</dbReference>
<dbReference type="Gene3D" id="3.40.50.850">
    <property type="entry name" value="Isochorismatase-like"/>
    <property type="match status" value="1"/>
</dbReference>
<proteinExistence type="predicted"/>
<accession>A0ABW2LDQ4</accession>
<reference evidence="4" key="1">
    <citation type="journal article" date="2019" name="Int. J. Syst. Evol. Microbiol.">
        <title>The Global Catalogue of Microorganisms (GCM) 10K type strain sequencing project: providing services to taxonomists for standard genome sequencing and annotation.</title>
        <authorList>
            <consortium name="The Broad Institute Genomics Platform"/>
            <consortium name="The Broad Institute Genome Sequencing Center for Infectious Disease"/>
            <person name="Wu L."/>
            <person name="Ma J."/>
        </authorList>
    </citation>
    <scope>NUCLEOTIDE SEQUENCE [LARGE SCALE GENOMIC DNA]</scope>
    <source>
        <strain evidence="4">CGMCC 4.1467</strain>
    </source>
</reference>
<dbReference type="PANTHER" id="PTHR43540">
    <property type="entry name" value="PEROXYUREIDOACRYLATE/UREIDOACRYLATE AMIDOHYDROLASE-RELATED"/>
    <property type="match status" value="1"/>
</dbReference>
<dbReference type="GO" id="GO:0016787">
    <property type="term" value="F:hydrolase activity"/>
    <property type="evidence" value="ECO:0007669"/>
    <property type="project" value="UniProtKB-KW"/>
</dbReference>
<keyword evidence="1 3" id="KW-0378">Hydrolase</keyword>
<feature type="domain" description="Isochorismatase-like" evidence="2">
    <location>
        <begin position="73"/>
        <end position="226"/>
    </location>
</feature>
<protein>
    <submittedName>
        <fullName evidence="3">Cysteine hydrolase family protein</fullName>
    </submittedName>
</protein>
<dbReference type="PANTHER" id="PTHR43540:SF1">
    <property type="entry name" value="ISOCHORISMATASE HYDROLASE"/>
    <property type="match status" value="1"/>
</dbReference>
<keyword evidence="4" id="KW-1185">Reference proteome</keyword>
<name>A0ABW2LDQ4_9BACT</name>
<evidence type="ECO:0000313" key="4">
    <source>
        <dbReference type="Proteomes" id="UP001596472"/>
    </source>
</evidence>
<dbReference type="InterPro" id="IPR000868">
    <property type="entry name" value="Isochorismatase-like_dom"/>
</dbReference>
<dbReference type="EMBL" id="JBHTBS010000018">
    <property type="protein sequence ID" value="MFC7339484.1"/>
    <property type="molecule type" value="Genomic_DNA"/>
</dbReference>
<dbReference type="Pfam" id="PF00857">
    <property type="entry name" value="Isochorismatase"/>
    <property type="match status" value="1"/>
</dbReference>
<evidence type="ECO:0000313" key="3">
    <source>
        <dbReference type="EMBL" id="MFC7339484.1"/>
    </source>
</evidence>
<dbReference type="CDD" id="cd00431">
    <property type="entry name" value="cysteine_hydrolases"/>
    <property type="match status" value="1"/>
</dbReference>
<dbReference type="InterPro" id="IPR050272">
    <property type="entry name" value="Isochorismatase-like_hydrls"/>
</dbReference>
<evidence type="ECO:0000259" key="2">
    <source>
        <dbReference type="Pfam" id="PF00857"/>
    </source>
</evidence>
<dbReference type="Proteomes" id="UP001596472">
    <property type="component" value="Unassembled WGS sequence"/>
</dbReference>
<evidence type="ECO:0000256" key="1">
    <source>
        <dbReference type="ARBA" id="ARBA00022801"/>
    </source>
</evidence>
<comment type="caution">
    <text evidence="3">The sequence shown here is derived from an EMBL/GenBank/DDBJ whole genome shotgun (WGS) entry which is preliminary data.</text>
</comment>
<organism evidence="3 4">
    <name type="scientific">Haloferula chungangensis</name>
    <dbReference type="NCBI Taxonomy" id="1048331"/>
    <lineage>
        <taxon>Bacteria</taxon>
        <taxon>Pseudomonadati</taxon>
        <taxon>Verrucomicrobiota</taxon>
        <taxon>Verrucomicrobiia</taxon>
        <taxon>Verrucomicrobiales</taxon>
        <taxon>Verrucomicrobiaceae</taxon>
        <taxon>Haloferula</taxon>
    </lineage>
</organism>